<dbReference type="PIRSF" id="PIRSF005303">
    <property type="entry name" value="Thiam_monoph_kin"/>
    <property type="match status" value="1"/>
</dbReference>
<feature type="domain" description="PurM-like N-terminal" evidence="3">
    <location>
        <begin position="25"/>
        <end position="135"/>
    </location>
</feature>
<keyword evidence="2 5" id="KW-0418">Kinase</keyword>
<dbReference type="PATRIC" id="fig|13690.10.peg.3649"/>
<dbReference type="HAMAP" id="MF_02128">
    <property type="entry name" value="TMP_kinase"/>
    <property type="match status" value="1"/>
</dbReference>
<name>A0A084EHB5_SPHYA</name>
<dbReference type="InterPro" id="IPR036921">
    <property type="entry name" value="PurM-like_N_sf"/>
</dbReference>
<evidence type="ECO:0000256" key="1">
    <source>
        <dbReference type="ARBA" id="ARBA00022977"/>
    </source>
</evidence>
<dbReference type="InterPro" id="IPR016188">
    <property type="entry name" value="PurM-like_N"/>
</dbReference>
<dbReference type="GO" id="GO:0000287">
    <property type="term" value="F:magnesium ion binding"/>
    <property type="evidence" value="ECO:0007669"/>
    <property type="project" value="UniProtKB-UniRule"/>
</dbReference>
<proteinExistence type="inferred from homology"/>
<feature type="binding site" evidence="2">
    <location>
        <begin position="115"/>
        <end position="116"/>
    </location>
    <ligand>
        <name>ATP</name>
        <dbReference type="ChEBI" id="CHEBI:30616"/>
    </ligand>
</feature>
<dbReference type="SUPFAM" id="SSF55326">
    <property type="entry name" value="PurM N-terminal domain-like"/>
    <property type="match status" value="1"/>
</dbReference>
<dbReference type="EC" id="2.7.4.16" evidence="2"/>
<feature type="binding site" evidence="2">
    <location>
        <position position="40"/>
    </location>
    <ligand>
        <name>Mg(2+)</name>
        <dbReference type="ChEBI" id="CHEBI:18420"/>
        <label>4</label>
    </ligand>
</feature>
<feature type="binding site" evidence="2">
    <location>
        <position position="70"/>
    </location>
    <ligand>
        <name>Mg(2+)</name>
        <dbReference type="ChEBI" id="CHEBI:18420"/>
        <label>2</label>
    </ligand>
</feature>
<feature type="binding site" evidence="2">
    <location>
        <position position="207"/>
    </location>
    <ligand>
        <name>ATP</name>
        <dbReference type="ChEBI" id="CHEBI:30616"/>
    </ligand>
</feature>
<dbReference type="RefSeq" id="WP_037521293.1">
    <property type="nucleotide sequence ID" value="NZ_JGVR01000023.1"/>
</dbReference>
<dbReference type="GO" id="GO:0005524">
    <property type="term" value="F:ATP binding"/>
    <property type="evidence" value="ECO:0007669"/>
    <property type="project" value="UniProtKB-UniRule"/>
</dbReference>
<dbReference type="InterPro" id="IPR006283">
    <property type="entry name" value="ThiL-like"/>
</dbReference>
<comment type="caution">
    <text evidence="2">Lacks conserved residue(s) required for the propagation of feature annotation.</text>
</comment>
<feature type="binding site" evidence="2">
    <location>
        <position position="49"/>
    </location>
    <ligand>
        <name>substrate</name>
    </ligand>
</feature>
<comment type="catalytic activity">
    <reaction evidence="2">
        <text>thiamine phosphate + ATP = thiamine diphosphate + ADP</text>
        <dbReference type="Rhea" id="RHEA:15913"/>
        <dbReference type="ChEBI" id="CHEBI:30616"/>
        <dbReference type="ChEBI" id="CHEBI:37575"/>
        <dbReference type="ChEBI" id="CHEBI:58937"/>
        <dbReference type="ChEBI" id="CHEBI:456216"/>
        <dbReference type="EC" id="2.7.4.16"/>
    </reaction>
</comment>
<evidence type="ECO:0000313" key="6">
    <source>
        <dbReference type="Proteomes" id="UP000028534"/>
    </source>
</evidence>
<feature type="binding site" evidence="2">
    <location>
        <position position="255"/>
    </location>
    <ligand>
        <name>substrate</name>
    </ligand>
</feature>
<dbReference type="GO" id="GO:0009030">
    <property type="term" value="F:thiamine-phosphate kinase activity"/>
    <property type="evidence" value="ECO:0007669"/>
    <property type="project" value="UniProtKB-UniRule"/>
</dbReference>
<organism evidence="5 6">
    <name type="scientific">Sphingobium yanoikuyae</name>
    <name type="common">Sphingomonas yanoikuyae</name>
    <dbReference type="NCBI Taxonomy" id="13690"/>
    <lineage>
        <taxon>Bacteria</taxon>
        <taxon>Pseudomonadati</taxon>
        <taxon>Pseudomonadota</taxon>
        <taxon>Alphaproteobacteria</taxon>
        <taxon>Sphingomonadales</taxon>
        <taxon>Sphingomonadaceae</taxon>
        <taxon>Sphingobium</taxon>
    </lineage>
</organism>
<dbReference type="Pfam" id="PF02769">
    <property type="entry name" value="AIRS_C"/>
    <property type="match status" value="1"/>
</dbReference>
<comment type="caution">
    <text evidence="5">The sequence shown here is derived from an EMBL/GenBank/DDBJ whole genome shotgun (WGS) entry which is preliminary data.</text>
</comment>
<feature type="binding site" evidence="2">
    <location>
        <position position="42"/>
    </location>
    <ligand>
        <name>Mg(2+)</name>
        <dbReference type="ChEBI" id="CHEBI:18420"/>
        <label>2</label>
    </ligand>
</feature>
<reference evidence="5 6" key="1">
    <citation type="submission" date="2014-03" db="EMBL/GenBank/DDBJ databases">
        <title>Genome sequence of Sphingobium yanoikuyae B1.</title>
        <authorList>
            <person name="Gan H.M."/>
            <person name="Gan H.Y."/>
            <person name="Savka M.A."/>
        </authorList>
    </citation>
    <scope>NUCLEOTIDE SEQUENCE [LARGE SCALE GENOMIC DNA]</scope>
    <source>
        <strain evidence="5 6">B1</strain>
    </source>
</reference>
<dbReference type="PANTHER" id="PTHR30270:SF0">
    <property type="entry name" value="THIAMINE-MONOPHOSPHATE KINASE"/>
    <property type="match status" value="1"/>
</dbReference>
<evidence type="ECO:0000259" key="4">
    <source>
        <dbReference type="Pfam" id="PF02769"/>
    </source>
</evidence>
<gene>
    <name evidence="2" type="primary">thiL</name>
    <name evidence="5" type="ORF">CP98_03563</name>
</gene>
<comment type="pathway">
    <text evidence="2">Cofactor biosynthesis; thiamine diphosphate biosynthesis; thiamine diphosphate from thiamine phosphate: step 1/1.</text>
</comment>
<dbReference type="Pfam" id="PF00586">
    <property type="entry name" value="AIRS"/>
    <property type="match status" value="1"/>
</dbReference>
<feature type="binding site" evidence="2">
    <location>
        <position position="70"/>
    </location>
    <ligand>
        <name>Mg(2+)</name>
        <dbReference type="ChEBI" id="CHEBI:18420"/>
        <label>4</label>
    </ligand>
</feature>
<feature type="binding site" evidence="2">
    <location>
        <position position="205"/>
    </location>
    <ligand>
        <name>Mg(2+)</name>
        <dbReference type="ChEBI" id="CHEBI:18420"/>
        <label>3</label>
    </ligand>
</feature>
<protein>
    <recommendedName>
        <fullName evidence="2">Thiamine-monophosphate kinase</fullName>
        <shortName evidence="2">TMP kinase</shortName>
        <shortName evidence="2">Thiamine-phosphate kinase</shortName>
        <ecNumber evidence="2">2.7.4.16</ecNumber>
    </recommendedName>
</protein>
<sequence length="305" mass="31327">MSAESRFLTLLRLLAHDPAAQGLQDDVAVLPVGATRLILTSDTMVEGVHYLPTDPPADIGWKLAAVNLSDLAAKGAKPVGCLLNYSLSGDDGWDAAFLEGLGEALERHAMPLLGGDTVSMPAGAPRSYSLTAIGEATSTPVPSRAGARAGDRLYVTGPVGDAGIGLDLARADPAASGPLVAAYRRPRPRLAEGTLLARLATAMMDLSDGLLIDAARMGAASNLAVTIDHIPLSPALESVRGASTAIQLAAARAGDDYELLFALPPGVSPPVRAIPIGRFAEGAGLTLLIDGAVMPLPDRLGWEHG</sequence>
<dbReference type="Gene3D" id="3.90.650.10">
    <property type="entry name" value="PurM-like C-terminal domain"/>
    <property type="match status" value="1"/>
</dbReference>
<dbReference type="Gene3D" id="3.30.1330.10">
    <property type="entry name" value="PurM-like, N-terminal domain"/>
    <property type="match status" value="1"/>
</dbReference>
<keyword evidence="2" id="KW-0479">Metal-binding</keyword>
<feature type="binding site" evidence="2">
    <location>
        <position position="116"/>
    </location>
    <ligand>
        <name>Mg(2+)</name>
        <dbReference type="ChEBI" id="CHEBI:18420"/>
        <label>1</label>
    </ligand>
</feature>
<accession>A0A084EHB5</accession>
<feature type="domain" description="PurM-like C-terminal" evidence="4">
    <location>
        <begin position="148"/>
        <end position="230"/>
    </location>
</feature>
<keyword evidence="2" id="KW-0547">Nucleotide-binding</keyword>
<feature type="binding site" evidence="2">
    <location>
        <position position="144"/>
    </location>
    <ligand>
        <name>ATP</name>
        <dbReference type="ChEBI" id="CHEBI:30616"/>
    </ligand>
</feature>
<dbReference type="InterPro" id="IPR036676">
    <property type="entry name" value="PurM-like_C_sf"/>
</dbReference>
<dbReference type="EMBL" id="JGVR01000023">
    <property type="protein sequence ID" value="KEZ17357.1"/>
    <property type="molecule type" value="Genomic_DNA"/>
</dbReference>
<dbReference type="UniPathway" id="UPA00060">
    <property type="reaction ID" value="UER00142"/>
</dbReference>
<keyword evidence="2" id="KW-0808">Transferase</keyword>
<feature type="binding site" evidence="2">
    <location>
        <position position="26"/>
    </location>
    <ligand>
        <name>Mg(2+)</name>
        <dbReference type="ChEBI" id="CHEBI:18420"/>
        <label>4</label>
    </ligand>
</feature>
<feature type="binding site" evidence="2">
    <location>
        <position position="302"/>
    </location>
    <ligand>
        <name>substrate</name>
    </ligand>
</feature>
<dbReference type="CDD" id="cd02194">
    <property type="entry name" value="ThiL"/>
    <property type="match status" value="1"/>
</dbReference>
<keyword evidence="2" id="KW-0460">Magnesium</keyword>
<dbReference type="InterPro" id="IPR010918">
    <property type="entry name" value="PurM-like_C_dom"/>
</dbReference>
<dbReference type="PANTHER" id="PTHR30270">
    <property type="entry name" value="THIAMINE-MONOPHOSPHATE KINASE"/>
    <property type="match status" value="1"/>
</dbReference>
<feature type="binding site" evidence="2">
    <location>
        <position position="208"/>
    </location>
    <ligand>
        <name>Mg(2+)</name>
        <dbReference type="ChEBI" id="CHEBI:18420"/>
        <label>5</label>
    </ligand>
</feature>
<evidence type="ECO:0000313" key="5">
    <source>
        <dbReference type="EMBL" id="KEZ17357.1"/>
    </source>
</evidence>
<dbReference type="GO" id="GO:0009228">
    <property type="term" value="P:thiamine biosynthetic process"/>
    <property type="evidence" value="ECO:0007669"/>
    <property type="project" value="UniProtKB-KW"/>
</dbReference>
<feature type="binding site" evidence="2">
    <location>
        <position position="26"/>
    </location>
    <ligand>
        <name>Mg(2+)</name>
        <dbReference type="ChEBI" id="CHEBI:18420"/>
        <label>3</label>
    </ligand>
</feature>
<comment type="function">
    <text evidence="2">Catalyzes the ATP-dependent phosphorylation of thiamine-monophosphate (TMP) to form thiamine-pyrophosphate (TPP), the active form of vitamin B1.</text>
</comment>
<dbReference type="AlphaFoldDB" id="A0A084EHB5"/>
<evidence type="ECO:0000256" key="2">
    <source>
        <dbReference type="HAMAP-Rule" id="MF_02128"/>
    </source>
</evidence>
<feature type="binding site" evidence="2">
    <location>
        <position position="41"/>
    </location>
    <ligand>
        <name>Mg(2+)</name>
        <dbReference type="ChEBI" id="CHEBI:18420"/>
        <label>1</label>
    </ligand>
</feature>
<dbReference type="STRING" id="13690.AX777_19560"/>
<keyword evidence="2" id="KW-0067">ATP-binding</keyword>
<dbReference type="Proteomes" id="UP000028534">
    <property type="component" value="Unassembled WGS sequence"/>
</dbReference>
<dbReference type="eggNOG" id="COG0611">
    <property type="taxonomic scope" value="Bacteria"/>
</dbReference>
<comment type="similarity">
    <text evidence="2">Belongs to the thiamine-monophosphate kinase family.</text>
</comment>
<feature type="binding site" evidence="2">
    <location>
        <position position="42"/>
    </location>
    <ligand>
        <name>Mg(2+)</name>
        <dbReference type="ChEBI" id="CHEBI:18420"/>
        <label>1</label>
    </ligand>
</feature>
<comment type="miscellaneous">
    <text evidence="2">Reaction mechanism of ThiL seems to utilize a direct, inline transfer of the gamma-phosphate of ATP to TMP rather than a phosphorylated enzyme intermediate.</text>
</comment>
<evidence type="ECO:0000259" key="3">
    <source>
        <dbReference type="Pfam" id="PF00586"/>
    </source>
</evidence>
<dbReference type="SUPFAM" id="SSF56042">
    <property type="entry name" value="PurM C-terminal domain-like"/>
    <property type="match status" value="1"/>
</dbReference>
<dbReference type="GO" id="GO:0009229">
    <property type="term" value="P:thiamine diphosphate biosynthetic process"/>
    <property type="evidence" value="ECO:0007669"/>
    <property type="project" value="UniProtKB-UniRule"/>
</dbReference>
<feature type="binding site" evidence="2">
    <location>
        <position position="70"/>
    </location>
    <ligand>
        <name>Mg(2+)</name>
        <dbReference type="ChEBI" id="CHEBI:18420"/>
        <label>3</label>
    </ligand>
</feature>
<dbReference type="NCBIfam" id="TIGR01379">
    <property type="entry name" value="thiL"/>
    <property type="match status" value="1"/>
</dbReference>
<keyword evidence="1 2" id="KW-0784">Thiamine biosynthesis</keyword>